<evidence type="ECO:0000313" key="3">
    <source>
        <dbReference type="Proteomes" id="UP000187203"/>
    </source>
</evidence>
<evidence type="ECO:0000313" key="2">
    <source>
        <dbReference type="EMBL" id="OMO57717.1"/>
    </source>
</evidence>
<keyword evidence="1" id="KW-0472">Membrane</keyword>
<dbReference type="AlphaFoldDB" id="A0A1R3GI22"/>
<dbReference type="EMBL" id="AWUE01022494">
    <property type="protein sequence ID" value="OMO57717.1"/>
    <property type="molecule type" value="Genomic_DNA"/>
</dbReference>
<name>A0A1R3GI22_9ROSI</name>
<keyword evidence="3" id="KW-1185">Reference proteome</keyword>
<keyword evidence="1" id="KW-0812">Transmembrane</keyword>
<sequence length="150" mass="16942">MARKSKAHFKRRLVKKENPCITPNVEDPVLLIWQAKLISGSPSQAKHTSFGFGMCDALFYAATPILSYTPQYRREFRLSLPIILFNPTTALMSRSCCHSTSTYPTLNYNRTGNFTIALTATIVITTRPSTLINLPNFITLIIITLTHLFF</sequence>
<accession>A0A1R3GI22</accession>
<dbReference type="Proteomes" id="UP000187203">
    <property type="component" value="Unassembled WGS sequence"/>
</dbReference>
<gene>
    <name evidence="2" type="ORF">COLO4_35163</name>
</gene>
<protein>
    <submittedName>
        <fullName evidence="2">Uncharacterized protein</fullName>
    </submittedName>
</protein>
<comment type="caution">
    <text evidence="2">The sequence shown here is derived from an EMBL/GenBank/DDBJ whole genome shotgun (WGS) entry which is preliminary data.</text>
</comment>
<reference evidence="3" key="1">
    <citation type="submission" date="2013-09" db="EMBL/GenBank/DDBJ databases">
        <title>Corchorus olitorius genome sequencing.</title>
        <authorList>
            <person name="Alam M."/>
            <person name="Haque M.S."/>
            <person name="Islam M.S."/>
            <person name="Emdad E.M."/>
            <person name="Islam M.M."/>
            <person name="Ahmed B."/>
            <person name="Halim A."/>
            <person name="Hossen Q.M.M."/>
            <person name="Hossain M.Z."/>
            <person name="Ahmed R."/>
            <person name="Khan M.M."/>
            <person name="Islam R."/>
            <person name="Rashid M.M."/>
            <person name="Khan S.A."/>
            <person name="Rahman M.S."/>
            <person name="Alam M."/>
            <person name="Yahiya A.S."/>
            <person name="Khan M.S."/>
            <person name="Azam M.S."/>
            <person name="Haque T."/>
            <person name="Lashkar M.Z.H."/>
            <person name="Akhand A.I."/>
            <person name="Morshed G."/>
            <person name="Roy S."/>
            <person name="Uddin K.S."/>
            <person name="Rabeya T."/>
            <person name="Hossain A.S."/>
            <person name="Chowdhury A."/>
            <person name="Snigdha A.R."/>
            <person name="Mortoza M.S."/>
            <person name="Matin S.A."/>
            <person name="Hoque S.M.E."/>
            <person name="Islam M.K."/>
            <person name="Roy D.K."/>
            <person name="Haider R."/>
            <person name="Moosa M.M."/>
            <person name="Elias S.M."/>
            <person name="Hasan A.M."/>
            <person name="Jahan S."/>
            <person name="Shafiuddin M."/>
            <person name="Mahmood N."/>
            <person name="Shommy N.S."/>
        </authorList>
    </citation>
    <scope>NUCLEOTIDE SEQUENCE [LARGE SCALE GENOMIC DNA]</scope>
    <source>
        <strain evidence="3">cv. O-4</strain>
    </source>
</reference>
<proteinExistence type="predicted"/>
<keyword evidence="1" id="KW-1133">Transmembrane helix</keyword>
<feature type="transmembrane region" description="Helical" evidence="1">
    <location>
        <begin position="131"/>
        <end position="149"/>
    </location>
</feature>
<organism evidence="2 3">
    <name type="scientific">Corchorus olitorius</name>
    <dbReference type="NCBI Taxonomy" id="93759"/>
    <lineage>
        <taxon>Eukaryota</taxon>
        <taxon>Viridiplantae</taxon>
        <taxon>Streptophyta</taxon>
        <taxon>Embryophyta</taxon>
        <taxon>Tracheophyta</taxon>
        <taxon>Spermatophyta</taxon>
        <taxon>Magnoliopsida</taxon>
        <taxon>eudicotyledons</taxon>
        <taxon>Gunneridae</taxon>
        <taxon>Pentapetalae</taxon>
        <taxon>rosids</taxon>
        <taxon>malvids</taxon>
        <taxon>Malvales</taxon>
        <taxon>Malvaceae</taxon>
        <taxon>Grewioideae</taxon>
        <taxon>Apeibeae</taxon>
        <taxon>Corchorus</taxon>
    </lineage>
</organism>
<evidence type="ECO:0000256" key="1">
    <source>
        <dbReference type="SAM" id="Phobius"/>
    </source>
</evidence>